<evidence type="ECO:0000259" key="5">
    <source>
        <dbReference type="PROSITE" id="PS50931"/>
    </source>
</evidence>
<dbReference type="PROSITE" id="PS50931">
    <property type="entry name" value="HTH_LYSR"/>
    <property type="match status" value="1"/>
</dbReference>
<name>A0A9D1MNM2_9FIRM</name>
<accession>A0A9D1MNM2</accession>
<reference evidence="6" key="2">
    <citation type="journal article" date="2021" name="PeerJ">
        <title>Extensive microbial diversity within the chicken gut microbiome revealed by metagenomics and culture.</title>
        <authorList>
            <person name="Gilroy R."/>
            <person name="Ravi A."/>
            <person name="Getino M."/>
            <person name="Pursley I."/>
            <person name="Horton D.L."/>
            <person name="Alikhan N.F."/>
            <person name="Baker D."/>
            <person name="Gharbi K."/>
            <person name="Hall N."/>
            <person name="Watson M."/>
            <person name="Adriaenssens E.M."/>
            <person name="Foster-Nyarko E."/>
            <person name="Jarju S."/>
            <person name="Secka A."/>
            <person name="Antonio M."/>
            <person name="Oren A."/>
            <person name="Chaudhuri R.R."/>
            <person name="La Ragione R."/>
            <person name="Hildebrand F."/>
            <person name="Pallen M.J."/>
        </authorList>
    </citation>
    <scope>NUCLEOTIDE SEQUENCE</scope>
    <source>
        <strain evidence="6">CHK160-1198</strain>
    </source>
</reference>
<organism evidence="6 7">
    <name type="scientific">Candidatus Avacidaminococcus intestinavium</name>
    <dbReference type="NCBI Taxonomy" id="2840684"/>
    <lineage>
        <taxon>Bacteria</taxon>
        <taxon>Bacillati</taxon>
        <taxon>Bacillota</taxon>
        <taxon>Negativicutes</taxon>
        <taxon>Acidaminococcales</taxon>
        <taxon>Acidaminococcaceae</taxon>
        <taxon>Acidaminococcaceae incertae sedis</taxon>
        <taxon>Candidatus Avacidaminococcus</taxon>
    </lineage>
</organism>
<dbReference type="InterPro" id="IPR005119">
    <property type="entry name" value="LysR_subst-bd"/>
</dbReference>
<feature type="domain" description="HTH lysR-type" evidence="5">
    <location>
        <begin position="1"/>
        <end position="58"/>
    </location>
</feature>
<proteinExistence type="inferred from homology"/>
<keyword evidence="4" id="KW-0804">Transcription</keyword>
<dbReference type="InterPro" id="IPR036388">
    <property type="entry name" value="WH-like_DNA-bd_sf"/>
</dbReference>
<dbReference type="PRINTS" id="PR00039">
    <property type="entry name" value="HTHLYSR"/>
</dbReference>
<evidence type="ECO:0000313" key="7">
    <source>
        <dbReference type="Proteomes" id="UP000824099"/>
    </source>
</evidence>
<dbReference type="AlphaFoldDB" id="A0A9D1MNM2"/>
<dbReference type="GO" id="GO:0000976">
    <property type="term" value="F:transcription cis-regulatory region binding"/>
    <property type="evidence" value="ECO:0007669"/>
    <property type="project" value="TreeGrafter"/>
</dbReference>
<dbReference type="InterPro" id="IPR000847">
    <property type="entry name" value="LysR_HTH_N"/>
</dbReference>
<dbReference type="PANTHER" id="PTHR30126:SF40">
    <property type="entry name" value="HTH-TYPE TRANSCRIPTIONAL REGULATOR GLTR"/>
    <property type="match status" value="1"/>
</dbReference>
<dbReference type="Proteomes" id="UP000824099">
    <property type="component" value="Unassembled WGS sequence"/>
</dbReference>
<evidence type="ECO:0000313" key="6">
    <source>
        <dbReference type="EMBL" id="HIU63450.1"/>
    </source>
</evidence>
<dbReference type="Gene3D" id="1.10.10.10">
    <property type="entry name" value="Winged helix-like DNA-binding domain superfamily/Winged helix DNA-binding domain"/>
    <property type="match status" value="1"/>
</dbReference>
<protein>
    <submittedName>
        <fullName evidence="6">LysR family transcriptional regulator</fullName>
    </submittedName>
</protein>
<dbReference type="InterPro" id="IPR036390">
    <property type="entry name" value="WH_DNA-bd_sf"/>
</dbReference>
<dbReference type="SUPFAM" id="SSF46785">
    <property type="entry name" value="Winged helix' DNA-binding domain"/>
    <property type="match status" value="1"/>
</dbReference>
<dbReference type="EMBL" id="DVNI01000003">
    <property type="protein sequence ID" value="HIU63450.1"/>
    <property type="molecule type" value="Genomic_DNA"/>
</dbReference>
<evidence type="ECO:0000256" key="1">
    <source>
        <dbReference type="ARBA" id="ARBA00009437"/>
    </source>
</evidence>
<dbReference type="GO" id="GO:0003700">
    <property type="term" value="F:DNA-binding transcription factor activity"/>
    <property type="evidence" value="ECO:0007669"/>
    <property type="project" value="InterPro"/>
</dbReference>
<evidence type="ECO:0000256" key="4">
    <source>
        <dbReference type="ARBA" id="ARBA00023163"/>
    </source>
</evidence>
<comment type="caution">
    <text evidence="6">The sequence shown here is derived from an EMBL/GenBank/DDBJ whole genome shotgun (WGS) entry which is preliminary data.</text>
</comment>
<dbReference type="SUPFAM" id="SSF53850">
    <property type="entry name" value="Periplasmic binding protein-like II"/>
    <property type="match status" value="1"/>
</dbReference>
<dbReference type="Pfam" id="PF00126">
    <property type="entry name" value="HTH_1"/>
    <property type="match status" value="1"/>
</dbReference>
<dbReference type="Pfam" id="PF03466">
    <property type="entry name" value="LysR_substrate"/>
    <property type="match status" value="1"/>
</dbReference>
<gene>
    <name evidence="6" type="ORF">IAB06_00200</name>
</gene>
<dbReference type="PANTHER" id="PTHR30126">
    <property type="entry name" value="HTH-TYPE TRANSCRIPTIONAL REGULATOR"/>
    <property type="match status" value="1"/>
</dbReference>
<keyword evidence="3" id="KW-0238">DNA-binding</keyword>
<evidence type="ECO:0000256" key="3">
    <source>
        <dbReference type="ARBA" id="ARBA00023125"/>
    </source>
</evidence>
<sequence>MNYSNIETFLAIAESKSLSKAAEKLFLSQSTISYRLNALEQDLNMKLVERDKGKSVITLTVKGNEFVSIAQMWKSLYKNTNEWKMQRSIQKLRIASVDSLNSCIFCELYKKLLNKDSPLLLNIGTHWTISIHEFIESQEADIGFVLWEVPSKNIVSKPLFIERMVLISSIAVNYPDKIHPSDLDLENEIYFYCGPNFRIWHDYWWDSNDKERSSVDTIALLKLFMRVAEHWSIVPISVARTLKKHLPIRISEIIDPPPGRVCYQITNKYQLPRSKKSLEIFEGYLNDFIHDDQFISLIK</sequence>
<reference evidence="6" key="1">
    <citation type="submission" date="2020-10" db="EMBL/GenBank/DDBJ databases">
        <authorList>
            <person name="Gilroy R."/>
        </authorList>
    </citation>
    <scope>NUCLEOTIDE SEQUENCE</scope>
    <source>
        <strain evidence="6">CHK160-1198</strain>
    </source>
</reference>
<keyword evidence="2" id="KW-0805">Transcription regulation</keyword>
<evidence type="ECO:0000256" key="2">
    <source>
        <dbReference type="ARBA" id="ARBA00023015"/>
    </source>
</evidence>
<comment type="similarity">
    <text evidence="1">Belongs to the LysR transcriptional regulatory family.</text>
</comment>